<evidence type="ECO:0000256" key="15">
    <source>
        <dbReference type="ARBA" id="ARBA00031566"/>
    </source>
</evidence>
<dbReference type="SUPFAM" id="SSF53756">
    <property type="entry name" value="UDP-Glycosyltransferase/glycogen phosphorylase"/>
    <property type="match status" value="1"/>
</dbReference>
<protein>
    <recommendedName>
        <fullName evidence="5">Chitobiosyldiphosphodolichol beta-mannosyltransferase</fullName>
        <ecNumber evidence="4">2.4.1.142</ecNumber>
    </recommendedName>
    <alternativeName>
        <fullName evidence="13">Asparagine-linked glycosylation protein 1</fullName>
    </alternativeName>
    <alternativeName>
        <fullName evidence="15">Beta-1,4-mannosyltransferase</fullName>
    </alternativeName>
    <alternativeName>
        <fullName evidence="16">GDP-Man:GlcNAc2-PP-dolichol mannosyltransferase</fullName>
    </alternativeName>
    <alternativeName>
        <fullName evidence="14">GDP-mannose-dolichol diphosphochitobiose mannosyltransferase</fullName>
    </alternativeName>
</protein>
<evidence type="ECO:0000256" key="2">
    <source>
        <dbReference type="ARBA" id="ARBA00004922"/>
    </source>
</evidence>
<dbReference type="Gene3D" id="3.40.50.2000">
    <property type="entry name" value="Glycogen Phosphorylase B"/>
    <property type="match status" value="1"/>
</dbReference>
<evidence type="ECO:0000313" key="20">
    <source>
        <dbReference type="Proteomes" id="UP000290900"/>
    </source>
</evidence>
<evidence type="ECO:0000256" key="7">
    <source>
        <dbReference type="ARBA" id="ARBA00022679"/>
    </source>
</evidence>
<dbReference type="AlphaFoldDB" id="A0A448YG53"/>
<evidence type="ECO:0000256" key="6">
    <source>
        <dbReference type="ARBA" id="ARBA00022676"/>
    </source>
</evidence>
<comment type="subcellular location">
    <subcellularLocation>
        <location evidence="1">Endoplasmic reticulum membrane</location>
        <topology evidence="1">Single-pass membrane protein</topology>
    </subcellularLocation>
</comment>
<dbReference type="PANTHER" id="PTHR13036">
    <property type="entry name" value="BETA1,4 MANNOSYLTRANSFERASE"/>
    <property type="match status" value="1"/>
</dbReference>
<dbReference type="InterPro" id="IPR001296">
    <property type="entry name" value="Glyco_trans_1"/>
</dbReference>
<comment type="pathway">
    <text evidence="2">Protein modification; protein glycosylation.</text>
</comment>
<keyword evidence="9" id="KW-0256">Endoplasmic reticulum</keyword>
<dbReference type="OrthoDB" id="614844at2759"/>
<evidence type="ECO:0000313" key="19">
    <source>
        <dbReference type="EMBL" id="VEU19892.1"/>
    </source>
</evidence>
<evidence type="ECO:0000256" key="14">
    <source>
        <dbReference type="ARBA" id="ARBA00031434"/>
    </source>
</evidence>
<reference evidence="19 20" key="1">
    <citation type="submission" date="2018-12" db="EMBL/GenBank/DDBJ databases">
        <authorList>
            <person name="Tiukova I."/>
            <person name="Dainat J."/>
        </authorList>
    </citation>
    <scope>NUCLEOTIDE SEQUENCE [LARGE SCALE GENOMIC DNA]</scope>
</reference>
<evidence type="ECO:0000256" key="17">
    <source>
        <dbReference type="ARBA" id="ARBA00045071"/>
    </source>
</evidence>
<dbReference type="UniPathway" id="UPA00378"/>
<dbReference type="GO" id="GO:0005789">
    <property type="term" value="C:endoplasmic reticulum membrane"/>
    <property type="evidence" value="ECO:0007669"/>
    <property type="project" value="UniProtKB-SubCell"/>
</dbReference>
<evidence type="ECO:0000256" key="4">
    <source>
        <dbReference type="ARBA" id="ARBA00012611"/>
    </source>
</evidence>
<evidence type="ECO:0000256" key="10">
    <source>
        <dbReference type="ARBA" id="ARBA00022989"/>
    </source>
</evidence>
<comment type="catalytic activity">
    <reaction evidence="17">
        <text>an N,N'-diacetylchitobiosyl-diphospho-di-trans,poly-cis-dolichol + GDP-alpha-D-mannose = a beta-D-Man-(1-&gt;4)-beta-D-GlcNAc-(1-&gt;4)-alpha-D-GlcNAc-diphospho-di-trans,poly-cis-dolichol + GDP + H(+)</text>
        <dbReference type="Rhea" id="RHEA:13865"/>
        <dbReference type="Rhea" id="RHEA-COMP:19510"/>
        <dbReference type="Rhea" id="RHEA-COMP:19511"/>
        <dbReference type="ChEBI" id="CHEBI:15378"/>
        <dbReference type="ChEBI" id="CHEBI:57269"/>
        <dbReference type="ChEBI" id="CHEBI:57527"/>
        <dbReference type="ChEBI" id="CHEBI:58189"/>
        <dbReference type="ChEBI" id="CHEBI:58472"/>
        <dbReference type="EC" id="2.4.1.142"/>
    </reaction>
    <physiologicalReaction direction="left-to-right" evidence="17">
        <dbReference type="Rhea" id="RHEA:13866"/>
    </physiologicalReaction>
</comment>
<evidence type="ECO:0000256" key="8">
    <source>
        <dbReference type="ARBA" id="ARBA00022692"/>
    </source>
</evidence>
<dbReference type="FunCoup" id="A0A448YG53">
    <property type="interactions" value="903"/>
</dbReference>
<evidence type="ECO:0000259" key="18">
    <source>
        <dbReference type="Pfam" id="PF00534"/>
    </source>
</evidence>
<name>A0A448YG53_BRENA</name>
<evidence type="ECO:0000256" key="1">
    <source>
        <dbReference type="ARBA" id="ARBA00004389"/>
    </source>
</evidence>
<sequence length="298" mass="34528">MYPDLKIIVDWHNLNYTILNLKFHNLNHPLVRFLKAYERVLSRRYADLNFTVTEAMRSFLIRDFKLDPRKIITVYDRPSEKFSPLKNAGELKSILDSSNELFGEYDGEKDKILITSTSFTADEDFTILVEALKKLDSILVEKKQDSKVLMIVTGKGPLKKDFIKAISDYNWEQVIIKDIWLSDDDYPRILKVADLGISLHYSSSGLDLPMKIVDLFGSGIPVISMGYPVISELVRKGKNGLVLDDNRCGDEMAEKIYDTLYEDRNLFRQLRTGAIEESKRRWNDEWDGKLGERFRLAE</sequence>
<keyword evidence="6" id="KW-0328">Glycosyltransferase</keyword>
<evidence type="ECO:0000256" key="12">
    <source>
        <dbReference type="ARBA" id="ARBA00024899"/>
    </source>
</evidence>
<evidence type="ECO:0000256" key="13">
    <source>
        <dbReference type="ARBA" id="ARBA00030745"/>
    </source>
</evidence>
<keyword evidence="7" id="KW-0808">Transferase</keyword>
<proteinExistence type="inferred from homology"/>
<accession>A0A448YG53</accession>
<feature type="domain" description="Glycosyl transferase family 1" evidence="18">
    <location>
        <begin position="108"/>
        <end position="272"/>
    </location>
</feature>
<evidence type="ECO:0000256" key="5">
    <source>
        <dbReference type="ARBA" id="ARBA00015841"/>
    </source>
</evidence>
<keyword evidence="11" id="KW-0472">Membrane</keyword>
<dbReference type="Proteomes" id="UP000290900">
    <property type="component" value="Unassembled WGS sequence"/>
</dbReference>
<organism evidence="19 20">
    <name type="scientific">Brettanomyces naardenensis</name>
    <name type="common">Yeast</name>
    <dbReference type="NCBI Taxonomy" id="13370"/>
    <lineage>
        <taxon>Eukaryota</taxon>
        <taxon>Fungi</taxon>
        <taxon>Dikarya</taxon>
        <taxon>Ascomycota</taxon>
        <taxon>Saccharomycotina</taxon>
        <taxon>Pichiomycetes</taxon>
        <taxon>Pichiales</taxon>
        <taxon>Pichiaceae</taxon>
        <taxon>Brettanomyces</taxon>
    </lineage>
</organism>
<keyword evidence="10" id="KW-1133">Transmembrane helix</keyword>
<keyword evidence="8" id="KW-0812">Transmembrane</keyword>
<evidence type="ECO:0000256" key="3">
    <source>
        <dbReference type="ARBA" id="ARBA00006122"/>
    </source>
</evidence>
<dbReference type="Pfam" id="PF00534">
    <property type="entry name" value="Glycos_transf_1"/>
    <property type="match status" value="1"/>
</dbReference>
<keyword evidence="20" id="KW-1185">Reference proteome</keyword>
<dbReference type="PANTHER" id="PTHR13036:SF0">
    <property type="entry name" value="CHITOBIOSYLDIPHOSPHODOLICHOL BETA-MANNOSYLTRANSFERASE"/>
    <property type="match status" value="1"/>
</dbReference>
<evidence type="ECO:0000256" key="11">
    <source>
        <dbReference type="ARBA" id="ARBA00023136"/>
    </source>
</evidence>
<evidence type="ECO:0000256" key="16">
    <source>
        <dbReference type="ARBA" id="ARBA00033088"/>
    </source>
</evidence>
<dbReference type="STRING" id="13370.A0A448YG53"/>
<dbReference type="InParanoid" id="A0A448YG53"/>
<evidence type="ECO:0000256" key="9">
    <source>
        <dbReference type="ARBA" id="ARBA00022824"/>
    </source>
</evidence>
<dbReference type="InterPro" id="IPR026051">
    <property type="entry name" value="ALG1-like"/>
</dbReference>
<dbReference type="EC" id="2.4.1.142" evidence="4"/>
<comment type="similarity">
    <text evidence="3">Belongs to the glycosyltransferase group 1 family.</text>
</comment>
<dbReference type="GO" id="GO:0004578">
    <property type="term" value="F:chitobiosyldiphosphodolichol beta-mannosyltransferase activity"/>
    <property type="evidence" value="ECO:0007669"/>
    <property type="project" value="UniProtKB-EC"/>
</dbReference>
<dbReference type="EMBL" id="CAACVR010000001">
    <property type="protein sequence ID" value="VEU19892.1"/>
    <property type="molecule type" value="Genomic_DNA"/>
</dbReference>
<gene>
    <name evidence="19" type="ORF">BRENAR_LOCUS628</name>
</gene>
<comment type="function">
    <text evidence="12">Participates in the formation of the lipid-linked precursor oligosaccharide for N-glycosylation. Involved in assembling the dolichol-pyrophosphate-GlcNAc(2)-Man(5) intermediate on the cytoplasmic surface of the ER.</text>
</comment>